<evidence type="ECO:0000256" key="1">
    <source>
        <dbReference type="SAM" id="MobiDB-lite"/>
    </source>
</evidence>
<evidence type="ECO:0000313" key="3">
    <source>
        <dbReference type="EMBL" id="GIM00771.1"/>
    </source>
</evidence>
<evidence type="ECO:0000313" key="4">
    <source>
        <dbReference type="Proteomes" id="UP000722791"/>
    </source>
</evidence>
<dbReference type="Proteomes" id="UP000747110">
    <property type="component" value="Unassembled WGS sequence"/>
</dbReference>
<evidence type="ECO:0000313" key="2">
    <source>
        <dbReference type="EMBL" id="GIL76065.1"/>
    </source>
</evidence>
<accession>A0A8J4G614</accession>
<reference evidence="3" key="1">
    <citation type="journal article" date="2021" name="Proc. Natl. Acad. Sci. U.S.A.">
        <title>Three genomes in the algal genus Volvox reveal the fate of a haploid sex-determining region after a transition to homothallism.</title>
        <authorList>
            <person name="Yamamoto K."/>
            <person name="Hamaji T."/>
            <person name="Kawai-Toyooka H."/>
            <person name="Matsuzaki R."/>
            <person name="Takahashi F."/>
            <person name="Nishimura Y."/>
            <person name="Kawachi M."/>
            <person name="Noguchi H."/>
            <person name="Minakuchi Y."/>
            <person name="Umen J.G."/>
            <person name="Toyoda A."/>
            <person name="Nozaki H."/>
        </authorList>
    </citation>
    <scope>NUCLEOTIDE SEQUENCE</scope>
    <source>
        <strain evidence="3">NIES-3785</strain>
        <strain evidence="2">NIES-3786</strain>
    </source>
</reference>
<protein>
    <submittedName>
        <fullName evidence="3">Uncharacterized protein</fullName>
    </submittedName>
</protein>
<feature type="compositionally biased region" description="Polar residues" evidence="1">
    <location>
        <begin position="50"/>
        <end position="70"/>
    </location>
</feature>
<dbReference type="AlphaFoldDB" id="A0A8J4G614"/>
<proteinExistence type="predicted"/>
<keyword evidence="5" id="KW-1185">Reference proteome</keyword>
<name>A0A8J4G614_9CHLO</name>
<feature type="region of interest" description="Disordered" evidence="1">
    <location>
        <begin position="1"/>
        <end position="37"/>
    </location>
</feature>
<comment type="caution">
    <text evidence="3">The sequence shown here is derived from an EMBL/GenBank/DDBJ whole genome shotgun (WGS) entry which is preliminary data.</text>
</comment>
<gene>
    <name evidence="2" type="ORF">Vretifemale_5796</name>
    <name evidence="3" type="ORF">Vretimale_5696</name>
</gene>
<feature type="compositionally biased region" description="Low complexity" evidence="1">
    <location>
        <begin position="83"/>
        <end position="100"/>
    </location>
</feature>
<feature type="compositionally biased region" description="Pro residues" evidence="1">
    <location>
        <begin position="101"/>
        <end position="110"/>
    </location>
</feature>
<sequence>MPPPPATAAVVLGSRLPATRPLVLGAPPSDKEDKDGTDSYEVHIVRSSGATTCSLPPATTQSSGPPNTRTCGYDTGAPPPHLAPLAAVPRVPTAPPAASAPHPPPAPSPTGSPSSNCCLASSIAR</sequence>
<dbReference type="EMBL" id="BNCP01000008">
    <property type="protein sequence ID" value="GIL76065.1"/>
    <property type="molecule type" value="Genomic_DNA"/>
</dbReference>
<feature type="compositionally biased region" description="Polar residues" evidence="1">
    <location>
        <begin position="116"/>
        <end position="125"/>
    </location>
</feature>
<feature type="region of interest" description="Disordered" evidence="1">
    <location>
        <begin position="50"/>
        <end position="125"/>
    </location>
</feature>
<evidence type="ECO:0000313" key="5">
    <source>
        <dbReference type="Proteomes" id="UP000747110"/>
    </source>
</evidence>
<organism evidence="3 4">
    <name type="scientific">Volvox reticuliferus</name>
    <dbReference type="NCBI Taxonomy" id="1737510"/>
    <lineage>
        <taxon>Eukaryota</taxon>
        <taxon>Viridiplantae</taxon>
        <taxon>Chlorophyta</taxon>
        <taxon>core chlorophytes</taxon>
        <taxon>Chlorophyceae</taxon>
        <taxon>CS clade</taxon>
        <taxon>Chlamydomonadales</taxon>
        <taxon>Volvocaceae</taxon>
        <taxon>Volvox</taxon>
    </lineage>
</organism>
<dbReference type="EMBL" id="BNCQ01000008">
    <property type="protein sequence ID" value="GIM00771.1"/>
    <property type="molecule type" value="Genomic_DNA"/>
</dbReference>
<dbReference type="Proteomes" id="UP000722791">
    <property type="component" value="Unassembled WGS sequence"/>
</dbReference>